<dbReference type="CDD" id="cd00030">
    <property type="entry name" value="C2"/>
    <property type="match status" value="1"/>
</dbReference>
<feature type="compositionally biased region" description="Basic residues" evidence="2">
    <location>
        <begin position="1"/>
        <end position="13"/>
    </location>
</feature>
<dbReference type="Gene3D" id="3.30.2230.10">
    <property type="entry name" value="DUSP-like"/>
    <property type="match status" value="2"/>
</dbReference>
<dbReference type="InterPro" id="IPR006615">
    <property type="entry name" value="Pept_C19_DUSP"/>
</dbReference>
<evidence type="ECO:0008006" key="7">
    <source>
        <dbReference type="Google" id="ProtNLM"/>
    </source>
</evidence>
<feature type="compositionally biased region" description="Basic and acidic residues" evidence="2">
    <location>
        <begin position="29"/>
        <end position="44"/>
    </location>
</feature>
<dbReference type="EMBL" id="BRYA01000184">
    <property type="protein sequence ID" value="GMI42912.1"/>
    <property type="molecule type" value="Genomic_DNA"/>
</dbReference>
<dbReference type="Gene3D" id="2.60.40.150">
    <property type="entry name" value="C2 domain"/>
    <property type="match status" value="1"/>
</dbReference>
<dbReference type="Pfam" id="PF06337">
    <property type="entry name" value="DUSP"/>
    <property type="match status" value="1"/>
</dbReference>
<feature type="domain" description="DUSP" evidence="4">
    <location>
        <begin position="39"/>
        <end position="154"/>
    </location>
</feature>
<keyword evidence="6" id="KW-1185">Reference proteome</keyword>
<dbReference type="InterPro" id="IPR035927">
    <property type="entry name" value="DUSP-like_sf"/>
</dbReference>
<evidence type="ECO:0000259" key="4">
    <source>
        <dbReference type="PROSITE" id="PS51283"/>
    </source>
</evidence>
<gene>
    <name evidence="5" type="ORF">TrCOL_g10688</name>
</gene>
<dbReference type="GO" id="GO:0004843">
    <property type="term" value="F:cysteine-type deubiquitinase activity"/>
    <property type="evidence" value="ECO:0007669"/>
    <property type="project" value="InterPro"/>
</dbReference>
<dbReference type="InterPro" id="IPR000008">
    <property type="entry name" value="C2_dom"/>
</dbReference>
<dbReference type="SUPFAM" id="SSF143791">
    <property type="entry name" value="DUSP-like"/>
    <property type="match status" value="2"/>
</dbReference>
<evidence type="ECO:0000256" key="2">
    <source>
        <dbReference type="SAM" id="MobiDB-lite"/>
    </source>
</evidence>
<reference evidence="6" key="1">
    <citation type="journal article" date="2023" name="Commun. Biol.">
        <title>Genome analysis of Parmales, the sister group of diatoms, reveals the evolutionary specialization of diatoms from phago-mixotrophs to photoautotrophs.</title>
        <authorList>
            <person name="Ban H."/>
            <person name="Sato S."/>
            <person name="Yoshikawa S."/>
            <person name="Yamada K."/>
            <person name="Nakamura Y."/>
            <person name="Ichinomiya M."/>
            <person name="Sato N."/>
            <person name="Blanc-Mathieu R."/>
            <person name="Endo H."/>
            <person name="Kuwata A."/>
            <person name="Ogata H."/>
        </authorList>
    </citation>
    <scope>NUCLEOTIDE SEQUENCE [LARGE SCALE GENOMIC DNA]</scope>
</reference>
<evidence type="ECO:0000313" key="6">
    <source>
        <dbReference type="Proteomes" id="UP001165065"/>
    </source>
</evidence>
<feature type="coiled-coil region" evidence="1">
    <location>
        <begin position="505"/>
        <end position="532"/>
    </location>
</feature>
<dbReference type="Proteomes" id="UP001165065">
    <property type="component" value="Unassembled WGS sequence"/>
</dbReference>
<evidence type="ECO:0000259" key="3">
    <source>
        <dbReference type="PROSITE" id="PS50004"/>
    </source>
</evidence>
<keyword evidence="1" id="KW-0175">Coiled coil</keyword>
<proteinExistence type="predicted"/>
<dbReference type="AlphaFoldDB" id="A0A9W7GE23"/>
<feature type="domain" description="DUSP" evidence="4">
    <location>
        <begin position="221"/>
        <end position="331"/>
    </location>
</feature>
<dbReference type="OrthoDB" id="195679at2759"/>
<dbReference type="InterPro" id="IPR035892">
    <property type="entry name" value="C2_domain_sf"/>
</dbReference>
<evidence type="ECO:0000256" key="1">
    <source>
        <dbReference type="SAM" id="Coils"/>
    </source>
</evidence>
<protein>
    <recommendedName>
        <fullName evidence="7">C2 domain-containing protein</fullName>
    </recommendedName>
</protein>
<dbReference type="PROSITE" id="PS50004">
    <property type="entry name" value="C2"/>
    <property type="match status" value="1"/>
</dbReference>
<dbReference type="Pfam" id="PF00168">
    <property type="entry name" value="C2"/>
    <property type="match status" value="1"/>
</dbReference>
<dbReference type="SUPFAM" id="SSF49562">
    <property type="entry name" value="C2 domain (Calcium/lipid-binding domain, CaLB)"/>
    <property type="match status" value="1"/>
</dbReference>
<organism evidence="5 6">
    <name type="scientific">Triparma columacea</name>
    <dbReference type="NCBI Taxonomy" id="722753"/>
    <lineage>
        <taxon>Eukaryota</taxon>
        <taxon>Sar</taxon>
        <taxon>Stramenopiles</taxon>
        <taxon>Ochrophyta</taxon>
        <taxon>Bolidophyceae</taxon>
        <taxon>Parmales</taxon>
        <taxon>Triparmaceae</taxon>
        <taxon>Triparma</taxon>
    </lineage>
</organism>
<feature type="domain" description="C2" evidence="3">
    <location>
        <begin position="623"/>
        <end position="753"/>
    </location>
</feature>
<dbReference type="PROSITE" id="PS51283">
    <property type="entry name" value="DUSP"/>
    <property type="match status" value="2"/>
</dbReference>
<dbReference type="PROSITE" id="PS50096">
    <property type="entry name" value="IQ"/>
    <property type="match status" value="1"/>
</dbReference>
<accession>A0A9W7GE23</accession>
<comment type="caution">
    <text evidence="5">The sequence shown here is derived from an EMBL/GenBank/DDBJ whole genome shotgun (WGS) entry which is preliminary data.</text>
</comment>
<feature type="region of interest" description="Disordered" evidence="2">
    <location>
        <begin position="1"/>
        <end position="44"/>
    </location>
</feature>
<sequence length="928" mass="104093">MAPRKKKKKSWRKVIRDLFKPKKKKEKKKKTEKEKKDEAAAAAEEDRLRKLKAELNSVIVLDDSSQDLPSTSPRYIISLKFLQAWLGYTMYDNGVRPIACDNVPLLNYSSRLKKFTGKENLLLNVHYRHVNQATWNTFERYYSKSGPTIKCALSAVEDTASWTVVNARAAKQMYKDSLLASKKAAKKQSRWEKKMNKLGSFSKSNTLKASYLDTGGCLFNVDAGDILELVLNLSDALGGGEEGEGRGDRVLCKNWTEAYVKFALGVDLCFPDSVNNGELLQEEDSIIGKTWKRRPNMQAGRDYVLVTEATWKMICSFLPGSGPEICLREEAWKIDEIFMLRVHMGAVAVPLDSLRSHADSAAVTFFTNPLKRKEIEEKEKLDLKLEEEQKEAQAIALVGGALGRGVEGRRKSVAEECKFKHDELLQKEAALVFSMGERNRVRSVTGRLREREGVSEEEVKEEAASEIQVWWKVTWVRKRKENARKEKEVAYEKWAATKLQSMWKVKRAKGRVEQLKKERQLLKEEMSALKVEAMFRTHLAKKALRKRVHDKELEGAAGLITRVWRGRTARKDLKAKSDASTKLIKAVRMMILKKKVNAIRRLLDTVPLRIKVYNCIEVGGGGERGEGEEDAGRKSRLSLTGGRVSAIMKRSPLRSPLGSGGPPDPRVYVSGFGGDDMTSLCLTKTSAKRKTHSPIFNETLVVCGKDLTGNGVLSMTVLDHDKISTHRFMGQAIMDLKNVLPDWYFAAGNKKSLLCEAVTLKGYKLPIPEYDGKGSMKIRNVDKEGSGKMTIEFLPLSPSDSHCGFLDISGLVSSSYAVGLGGGGGGGNNWESKWAVLLGGRLTVHQSPWRLNDINWSIKGVDLEYFSVKQVEVELDEGGGQGIGVIHEITVKLRSKKTPYKMRSKDELFVFKLCKEFRVGKKKGLVEA</sequence>
<evidence type="ECO:0000313" key="5">
    <source>
        <dbReference type="EMBL" id="GMI42912.1"/>
    </source>
</evidence>
<name>A0A9W7GE23_9STRA</name>